<sequence>MFIKRRRFLAQSSLATAGTLLVPKFLQAAANPLYKGAAEPERILIVIQLSGGNDGLNTVIPVRNDIYYKSRPGIGIEASKAAVIHADAGLHPALTAFQKMYDNGELAILNKVGYPNPDRSHFRSMDIWHSASNSNDYWNSGWLGRYLDHACKGCDMPTQVLELDDMLSLALKGEQHKGIATQDPARLFTTSNAPYFKKLAAQYQEHHEHEPVADYLYKTLADTIQSAESIFKAAKTGASNSIYPNTGLGKNLKTIGSLIAGGMNTSVYYVSLGSFDTHVNQAGQQQRLLSELNGAVEAFVADMKKQNRFQDVLLMTFSEFGRRVAQNASGGTDHGAASNMFFVSGSLKEKGLLNGMPDLQQLINGDVPFEVDFRQVLATVLQQWLKTDPLPILKQPFSPLSFV</sequence>
<dbReference type="Proteomes" id="UP000426027">
    <property type="component" value="Chromosome"/>
</dbReference>
<gene>
    <name evidence="2" type="ORF">GLV81_15535</name>
</gene>
<name>A0A6I6GYB0_9BACT</name>
<dbReference type="Pfam" id="PF07394">
    <property type="entry name" value="DUF1501"/>
    <property type="match status" value="1"/>
</dbReference>
<dbReference type="AlphaFoldDB" id="A0A6I6GYB0"/>
<keyword evidence="3" id="KW-1185">Reference proteome</keyword>
<protein>
    <submittedName>
        <fullName evidence="2">DUF1501 domain-containing protein</fullName>
    </submittedName>
</protein>
<evidence type="ECO:0000256" key="1">
    <source>
        <dbReference type="SAM" id="SignalP"/>
    </source>
</evidence>
<dbReference type="InterPro" id="IPR010869">
    <property type="entry name" value="DUF1501"/>
</dbReference>
<feature type="signal peptide" evidence="1">
    <location>
        <begin position="1"/>
        <end position="28"/>
    </location>
</feature>
<feature type="chain" id="PRO_5026328666" evidence="1">
    <location>
        <begin position="29"/>
        <end position="403"/>
    </location>
</feature>
<dbReference type="PANTHER" id="PTHR43737">
    <property type="entry name" value="BLL7424 PROTEIN"/>
    <property type="match status" value="1"/>
</dbReference>
<dbReference type="PANTHER" id="PTHR43737:SF1">
    <property type="entry name" value="DUF1501 DOMAIN-CONTAINING PROTEIN"/>
    <property type="match status" value="1"/>
</dbReference>
<keyword evidence="1" id="KW-0732">Signal</keyword>
<reference evidence="2 3" key="1">
    <citation type="submission" date="2019-11" db="EMBL/GenBank/DDBJ databases">
        <authorList>
            <person name="Im W.T."/>
        </authorList>
    </citation>
    <scope>NUCLEOTIDE SEQUENCE [LARGE SCALE GENOMIC DNA]</scope>
    <source>
        <strain evidence="2 3">SB-02</strain>
    </source>
</reference>
<dbReference type="KEGG" id="fls:GLV81_15535"/>
<evidence type="ECO:0000313" key="2">
    <source>
        <dbReference type="EMBL" id="QGW30089.1"/>
    </source>
</evidence>
<dbReference type="PROSITE" id="PS51318">
    <property type="entry name" value="TAT"/>
    <property type="match status" value="1"/>
</dbReference>
<evidence type="ECO:0000313" key="3">
    <source>
        <dbReference type="Proteomes" id="UP000426027"/>
    </source>
</evidence>
<accession>A0A6I6GYB0</accession>
<dbReference type="EMBL" id="CP046566">
    <property type="protein sequence ID" value="QGW30089.1"/>
    <property type="molecule type" value="Genomic_DNA"/>
</dbReference>
<dbReference type="InterPro" id="IPR006311">
    <property type="entry name" value="TAT_signal"/>
</dbReference>
<proteinExistence type="predicted"/>
<organism evidence="2 3">
    <name type="scientific">Phnomibacter ginsenosidimutans</name>
    <dbReference type="NCBI Taxonomy" id="2676868"/>
    <lineage>
        <taxon>Bacteria</taxon>
        <taxon>Pseudomonadati</taxon>
        <taxon>Bacteroidota</taxon>
        <taxon>Chitinophagia</taxon>
        <taxon>Chitinophagales</taxon>
        <taxon>Chitinophagaceae</taxon>
        <taxon>Phnomibacter</taxon>
    </lineage>
</organism>